<proteinExistence type="inferred from homology"/>
<comment type="catalytic activity">
    <reaction evidence="11">
        <text>(9Z)-hexadecenoyl-[ACP] + malonyl-[ACP] + H(+) = 3-oxo-(11Z)-octadecenoyl-[ACP] + holo-[ACP] + CO2</text>
        <dbReference type="Rhea" id="RHEA:55040"/>
        <dbReference type="Rhea" id="RHEA-COMP:9623"/>
        <dbReference type="Rhea" id="RHEA-COMP:9685"/>
        <dbReference type="Rhea" id="RHEA-COMP:10800"/>
        <dbReference type="Rhea" id="RHEA-COMP:14074"/>
        <dbReference type="ChEBI" id="CHEBI:15378"/>
        <dbReference type="ChEBI" id="CHEBI:16526"/>
        <dbReference type="ChEBI" id="CHEBI:64479"/>
        <dbReference type="ChEBI" id="CHEBI:78449"/>
        <dbReference type="ChEBI" id="CHEBI:83989"/>
        <dbReference type="ChEBI" id="CHEBI:138538"/>
        <dbReference type="EC" id="2.3.1.179"/>
    </reaction>
</comment>
<evidence type="ECO:0000256" key="9">
    <source>
        <dbReference type="ARBA" id="ARBA00023160"/>
    </source>
</evidence>
<dbReference type="EC" id="2.3.1.179" evidence="3 11"/>
<evidence type="ECO:0000256" key="8">
    <source>
        <dbReference type="ARBA" id="ARBA00023098"/>
    </source>
</evidence>
<dbReference type="InterPro" id="IPR020841">
    <property type="entry name" value="PKS_Beta-ketoAc_synthase_dom"/>
</dbReference>
<dbReference type="NCBIfam" id="NF005589">
    <property type="entry name" value="PRK07314.1"/>
    <property type="match status" value="1"/>
</dbReference>
<evidence type="ECO:0000313" key="15">
    <source>
        <dbReference type="EMBL" id="CAI4032460.1"/>
    </source>
</evidence>
<dbReference type="Pfam" id="PF02801">
    <property type="entry name" value="Ketoacyl-synt_C"/>
    <property type="match status" value="1"/>
</dbReference>
<dbReference type="GO" id="GO:0006633">
    <property type="term" value="P:fatty acid biosynthetic process"/>
    <property type="evidence" value="ECO:0007669"/>
    <property type="project" value="UniProtKB-UniRule"/>
</dbReference>
<dbReference type="EMBL" id="OX365700">
    <property type="protein sequence ID" value="CAI4032460.1"/>
    <property type="molecule type" value="Genomic_DNA"/>
</dbReference>
<evidence type="ECO:0000256" key="10">
    <source>
        <dbReference type="ARBA" id="ARBA00023315"/>
    </source>
</evidence>
<keyword evidence="9 11" id="KW-0275">Fatty acid biosynthesis</keyword>
<dbReference type="InterPro" id="IPR014030">
    <property type="entry name" value="Ketoacyl_synth_N"/>
</dbReference>
<dbReference type="KEGG" id="nti:DNFV4_02890"/>
<dbReference type="GO" id="GO:0004315">
    <property type="term" value="F:3-oxoacyl-[acyl-carrier-protein] synthase activity"/>
    <property type="evidence" value="ECO:0007669"/>
    <property type="project" value="UniProtKB-UniRule"/>
</dbReference>
<keyword evidence="7" id="KW-0276">Fatty acid metabolism</keyword>
<accession>A0AA86T5F5</accession>
<dbReference type="PIRSF" id="PIRSF000447">
    <property type="entry name" value="KAS_II"/>
    <property type="match status" value="1"/>
</dbReference>
<organism evidence="15 16">
    <name type="scientific">Nitrospira tepida</name>
    <dbReference type="NCBI Taxonomy" id="2973512"/>
    <lineage>
        <taxon>Bacteria</taxon>
        <taxon>Pseudomonadati</taxon>
        <taxon>Nitrospirota</taxon>
        <taxon>Nitrospiria</taxon>
        <taxon>Nitrospirales</taxon>
        <taxon>Nitrospiraceae</taxon>
        <taxon>Nitrospira</taxon>
    </lineage>
</organism>
<keyword evidence="5 11" id="KW-0444">Lipid biosynthesis</keyword>
<evidence type="ECO:0000256" key="1">
    <source>
        <dbReference type="ARBA" id="ARBA00005194"/>
    </source>
</evidence>
<dbReference type="PROSITE" id="PS52004">
    <property type="entry name" value="KS3_2"/>
    <property type="match status" value="1"/>
</dbReference>
<evidence type="ECO:0000256" key="5">
    <source>
        <dbReference type="ARBA" id="ARBA00022516"/>
    </source>
</evidence>
<evidence type="ECO:0000256" key="3">
    <source>
        <dbReference type="ARBA" id="ARBA00012356"/>
    </source>
</evidence>
<keyword evidence="6 11" id="KW-0808">Transferase</keyword>
<dbReference type="CDD" id="cd00834">
    <property type="entry name" value="KAS_I_II"/>
    <property type="match status" value="1"/>
</dbReference>
<dbReference type="NCBIfam" id="TIGR03150">
    <property type="entry name" value="fabF"/>
    <property type="match status" value="1"/>
</dbReference>
<protein>
    <recommendedName>
        <fullName evidence="4 11">3-oxoacyl-[acyl-carrier-protein] synthase 2</fullName>
        <ecNumber evidence="3 11">2.3.1.179</ecNumber>
    </recommendedName>
</protein>
<sequence>MVSPIGIGVGEFWKAALEGRAGITAIESFDPFPMDLYRCRVAGQVREFNPAQYLEGPMVERVDRYAQFALVAAKEALADAGLRMDQVRAHRVGVIMGAGMGGMVMGEREITQLYQTQRPNRVHPNFIPTITLNSASGIVAMVYGAKGPNLTISTACSSSAHAVGQALNAIRTGQADVVITVGADASITPLVFAGFCSLRALSTGFNDRPEAASRPFERQRDGFVMGEGAAALILESLPHARKRKARIYAEVAGYAATSEAYHMVIPREDGVEVATTMKLALDDAGVTPAQVDYINAHATSTVVGDAVEVKAIRQLFKSRADRLAVNATKSLVGHTLGAAGAIGSVACALAIDTGMVHPTRNYDDPDPACALAGISTQVQQRRVRVAMMNAFGFGSNNAAVVFKKFAA</sequence>
<dbReference type="SUPFAM" id="SSF53901">
    <property type="entry name" value="Thiolase-like"/>
    <property type="match status" value="2"/>
</dbReference>
<dbReference type="Proteomes" id="UP001179121">
    <property type="component" value="Chromosome"/>
</dbReference>
<comment type="pathway">
    <text evidence="1 11">Lipid metabolism; fatty acid biosynthesis.</text>
</comment>
<feature type="domain" description="Ketosynthase family 3 (KS3)" evidence="14">
    <location>
        <begin position="1"/>
        <end position="404"/>
    </location>
</feature>
<evidence type="ECO:0000259" key="14">
    <source>
        <dbReference type="PROSITE" id="PS52004"/>
    </source>
</evidence>
<dbReference type="SMART" id="SM00825">
    <property type="entry name" value="PKS_KS"/>
    <property type="match status" value="1"/>
</dbReference>
<keyword evidence="8" id="KW-0443">Lipid metabolism</keyword>
<evidence type="ECO:0000256" key="4">
    <source>
        <dbReference type="ARBA" id="ARBA00014657"/>
    </source>
</evidence>
<evidence type="ECO:0000256" key="12">
    <source>
        <dbReference type="PIRSR" id="PIRSR000447-1"/>
    </source>
</evidence>
<evidence type="ECO:0000256" key="11">
    <source>
        <dbReference type="PIRNR" id="PIRNR000447"/>
    </source>
</evidence>
<comment type="similarity">
    <text evidence="2 11 13">Belongs to the thiolase-like superfamily. Beta-ketoacyl-ACP synthases family.</text>
</comment>
<evidence type="ECO:0000256" key="6">
    <source>
        <dbReference type="ARBA" id="ARBA00022679"/>
    </source>
</evidence>
<evidence type="ECO:0000256" key="7">
    <source>
        <dbReference type="ARBA" id="ARBA00022832"/>
    </source>
</evidence>
<dbReference type="PROSITE" id="PS00606">
    <property type="entry name" value="KS3_1"/>
    <property type="match status" value="1"/>
</dbReference>
<dbReference type="PANTHER" id="PTHR11712:SF336">
    <property type="entry name" value="3-OXOACYL-[ACYL-CARRIER-PROTEIN] SYNTHASE, MITOCHONDRIAL"/>
    <property type="match status" value="1"/>
</dbReference>
<evidence type="ECO:0000313" key="16">
    <source>
        <dbReference type="Proteomes" id="UP001179121"/>
    </source>
</evidence>
<dbReference type="InterPro" id="IPR017568">
    <property type="entry name" value="3-oxoacyl-ACP_synth-2"/>
</dbReference>
<dbReference type="InterPro" id="IPR018201">
    <property type="entry name" value="Ketoacyl_synth_AS"/>
</dbReference>
<dbReference type="InterPro" id="IPR016039">
    <property type="entry name" value="Thiolase-like"/>
</dbReference>
<dbReference type="Pfam" id="PF00109">
    <property type="entry name" value="ketoacyl-synt"/>
    <property type="match status" value="1"/>
</dbReference>
<keyword evidence="10 11" id="KW-0012">Acyltransferase</keyword>
<comment type="catalytic activity">
    <reaction evidence="11">
        <text>a fatty acyl-[ACP] + malonyl-[ACP] + H(+) = a 3-oxoacyl-[ACP] + holo-[ACP] + CO2</text>
        <dbReference type="Rhea" id="RHEA:22836"/>
        <dbReference type="Rhea" id="RHEA-COMP:9623"/>
        <dbReference type="Rhea" id="RHEA-COMP:9685"/>
        <dbReference type="Rhea" id="RHEA-COMP:9916"/>
        <dbReference type="Rhea" id="RHEA-COMP:14125"/>
        <dbReference type="ChEBI" id="CHEBI:15378"/>
        <dbReference type="ChEBI" id="CHEBI:16526"/>
        <dbReference type="ChEBI" id="CHEBI:64479"/>
        <dbReference type="ChEBI" id="CHEBI:78449"/>
        <dbReference type="ChEBI" id="CHEBI:78776"/>
        <dbReference type="ChEBI" id="CHEBI:138651"/>
    </reaction>
</comment>
<dbReference type="FunFam" id="3.40.47.10:FF:000018">
    <property type="entry name" value="3-oxoacyl-[acyl-carrier-protein] synthase 2"/>
    <property type="match status" value="1"/>
</dbReference>
<reference evidence="15" key="1">
    <citation type="submission" date="2022-10" db="EMBL/GenBank/DDBJ databases">
        <authorList>
            <person name="Koch H."/>
        </authorList>
    </citation>
    <scope>NUCLEOTIDE SEQUENCE</scope>
    <source>
        <strain evidence="15">DNF</strain>
    </source>
</reference>
<evidence type="ECO:0000256" key="2">
    <source>
        <dbReference type="ARBA" id="ARBA00008467"/>
    </source>
</evidence>
<comment type="function">
    <text evidence="11">Involved in the type II fatty acid elongation cycle. Catalyzes the elongation of a wide range of acyl-ACP by the addition of two carbons from malonyl-ACP to an acyl acceptor. Can efficiently catalyze the conversion of palmitoleoyl-ACP (cis-hexadec-9-enoyl-ACP) to cis-vaccenoyl-ACP (cis-octadec-11-enoyl-ACP), an essential step in the thermal regulation of fatty acid composition.</text>
</comment>
<name>A0AA86T5F5_9BACT</name>
<dbReference type="AlphaFoldDB" id="A0AA86T5F5"/>
<dbReference type="InterPro" id="IPR000794">
    <property type="entry name" value="Beta-ketoacyl_synthase"/>
</dbReference>
<dbReference type="PANTHER" id="PTHR11712">
    <property type="entry name" value="POLYKETIDE SYNTHASE-RELATED"/>
    <property type="match status" value="1"/>
</dbReference>
<evidence type="ECO:0000256" key="13">
    <source>
        <dbReference type="RuleBase" id="RU003694"/>
    </source>
</evidence>
<dbReference type="Gene3D" id="3.40.47.10">
    <property type="match status" value="1"/>
</dbReference>
<dbReference type="InterPro" id="IPR014031">
    <property type="entry name" value="Ketoacyl_synth_C"/>
</dbReference>
<gene>
    <name evidence="15" type="ORF">DNFV4_02890</name>
</gene>
<keyword evidence="16" id="KW-1185">Reference proteome</keyword>
<feature type="active site" description="For beta-ketoacyl synthase activity" evidence="12">
    <location>
        <position position="156"/>
    </location>
</feature>